<feature type="transmembrane region" description="Helical" evidence="1">
    <location>
        <begin position="63"/>
        <end position="86"/>
    </location>
</feature>
<dbReference type="RefSeq" id="WP_284217524.1">
    <property type="nucleotide sequence ID" value="NZ_BSOT01000005.1"/>
</dbReference>
<evidence type="ECO:0000313" key="3">
    <source>
        <dbReference type="Proteomes" id="UP001156601"/>
    </source>
</evidence>
<organism evidence="2 3">
    <name type="scientific">Agaribacter marinus</name>
    <dbReference type="NCBI Taxonomy" id="1431249"/>
    <lineage>
        <taxon>Bacteria</taxon>
        <taxon>Pseudomonadati</taxon>
        <taxon>Pseudomonadota</taxon>
        <taxon>Gammaproteobacteria</taxon>
        <taxon>Alteromonadales</taxon>
        <taxon>Alteromonadaceae</taxon>
        <taxon>Agaribacter</taxon>
    </lineage>
</organism>
<comment type="caution">
    <text evidence="2">The sequence shown here is derived from an EMBL/GenBank/DDBJ whole genome shotgun (WGS) entry which is preliminary data.</text>
</comment>
<evidence type="ECO:0000256" key="1">
    <source>
        <dbReference type="SAM" id="Phobius"/>
    </source>
</evidence>
<proteinExistence type="predicted"/>
<gene>
    <name evidence="2" type="ORF">GCM10007852_21420</name>
</gene>
<keyword evidence="1" id="KW-0812">Transmembrane</keyword>
<accession>A0AA37SZ51</accession>
<dbReference type="EMBL" id="BSOT01000005">
    <property type="protein sequence ID" value="GLR71234.1"/>
    <property type="molecule type" value="Genomic_DNA"/>
</dbReference>
<sequence length="87" mass="9712">MKKLVVVGLICFLILSTFLDLFVKSIRCGGTLTNSSCTEMEQEFMGLIYAHPHVSIFRVDNDFIGVVLLIAVILIATLLFTTYKLVL</sequence>
<dbReference type="AlphaFoldDB" id="A0AA37SZ51"/>
<name>A0AA37SZ51_9ALTE</name>
<reference evidence="2" key="2">
    <citation type="submission" date="2023-01" db="EMBL/GenBank/DDBJ databases">
        <title>Draft genome sequence of Agaribacter marinus strain NBRC 110023.</title>
        <authorList>
            <person name="Sun Q."/>
            <person name="Mori K."/>
        </authorList>
    </citation>
    <scope>NUCLEOTIDE SEQUENCE</scope>
    <source>
        <strain evidence="2">NBRC 110023</strain>
    </source>
</reference>
<protein>
    <submittedName>
        <fullName evidence="2">Uncharacterized protein</fullName>
    </submittedName>
</protein>
<reference evidence="2" key="1">
    <citation type="journal article" date="2014" name="Int. J. Syst. Evol. Microbiol.">
        <title>Complete genome sequence of Corynebacterium casei LMG S-19264T (=DSM 44701T), isolated from a smear-ripened cheese.</title>
        <authorList>
            <consortium name="US DOE Joint Genome Institute (JGI-PGF)"/>
            <person name="Walter F."/>
            <person name="Albersmeier A."/>
            <person name="Kalinowski J."/>
            <person name="Ruckert C."/>
        </authorList>
    </citation>
    <scope>NUCLEOTIDE SEQUENCE</scope>
    <source>
        <strain evidence="2">NBRC 110023</strain>
    </source>
</reference>
<keyword evidence="1" id="KW-1133">Transmembrane helix</keyword>
<keyword evidence="3" id="KW-1185">Reference proteome</keyword>
<keyword evidence="1" id="KW-0472">Membrane</keyword>
<evidence type="ECO:0000313" key="2">
    <source>
        <dbReference type="EMBL" id="GLR71234.1"/>
    </source>
</evidence>
<dbReference type="Proteomes" id="UP001156601">
    <property type="component" value="Unassembled WGS sequence"/>
</dbReference>